<accession>A0A645EQM2</accession>
<reference evidence="1" key="1">
    <citation type="submission" date="2019-08" db="EMBL/GenBank/DDBJ databases">
        <authorList>
            <person name="Kucharzyk K."/>
            <person name="Murdoch R.W."/>
            <person name="Higgins S."/>
            <person name="Loffler F."/>
        </authorList>
    </citation>
    <scope>NUCLEOTIDE SEQUENCE</scope>
</reference>
<sequence>MATGVLRLAVEEGDLKRGCFLAGQIAAMVKKEQPAAEIVREVTREAEILLKGAVQWVK</sequence>
<comment type="caution">
    <text evidence="1">The sequence shown here is derived from an EMBL/GenBank/DDBJ whole genome shotgun (WGS) entry which is preliminary data.</text>
</comment>
<dbReference type="EMBL" id="VSSQ01050240">
    <property type="protein sequence ID" value="MPN04318.1"/>
    <property type="molecule type" value="Genomic_DNA"/>
</dbReference>
<dbReference type="InterPro" id="IPR013785">
    <property type="entry name" value="Aldolase_TIM"/>
</dbReference>
<dbReference type="Gene3D" id="3.20.20.70">
    <property type="entry name" value="Aldolase class I"/>
    <property type="match status" value="1"/>
</dbReference>
<gene>
    <name evidence="1" type="ORF">SDC9_151555</name>
</gene>
<evidence type="ECO:0000313" key="1">
    <source>
        <dbReference type="EMBL" id="MPN04318.1"/>
    </source>
</evidence>
<proteinExistence type="predicted"/>
<name>A0A645EQM2_9ZZZZ</name>
<dbReference type="AlphaFoldDB" id="A0A645EQM2"/>
<organism evidence="1">
    <name type="scientific">bioreactor metagenome</name>
    <dbReference type="NCBI Taxonomy" id="1076179"/>
    <lineage>
        <taxon>unclassified sequences</taxon>
        <taxon>metagenomes</taxon>
        <taxon>ecological metagenomes</taxon>
    </lineage>
</organism>
<evidence type="ECO:0008006" key="2">
    <source>
        <dbReference type="Google" id="ProtNLM"/>
    </source>
</evidence>
<protein>
    <recommendedName>
        <fullName evidence="2">Nitronate monooxygenase domain-containing protein</fullName>
    </recommendedName>
</protein>